<dbReference type="PIRSF" id="PIRSF004553">
    <property type="entry name" value="CHP00095"/>
    <property type="match status" value="1"/>
</dbReference>
<reference evidence="3 4" key="1">
    <citation type="submission" date="2019-01" db="EMBL/GenBank/DDBJ databases">
        <authorList>
            <consortium name="Pathogen Informatics"/>
        </authorList>
    </citation>
    <scope>NUCLEOTIDE SEQUENCE [LARGE SCALE GENOMIC DNA]</scope>
    <source>
        <strain evidence="3 4">NCTC10179</strain>
    </source>
</reference>
<proteinExistence type="predicted"/>
<evidence type="ECO:0000256" key="1">
    <source>
        <dbReference type="ARBA" id="ARBA00022603"/>
    </source>
</evidence>
<dbReference type="KEGG" id="mcou:NCTC10179_00445"/>
<dbReference type="EC" id="2.1.1.-" evidence="3"/>
<dbReference type="Pfam" id="PF03602">
    <property type="entry name" value="Cons_hypoth95"/>
    <property type="match status" value="1"/>
</dbReference>
<keyword evidence="1 3" id="KW-0489">Methyltransferase</keyword>
<keyword evidence="4" id="KW-1185">Reference proteome</keyword>
<dbReference type="EC" id="2.1.1.171" evidence="3"/>
<accession>A0A449B6N4</accession>
<evidence type="ECO:0000256" key="2">
    <source>
        <dbReference type="ARBA" id="ARBA00022679"/>
    </source>
</evidence>
<keyword evidence="2 3" id="KW-0808">Transferase</keyword>
<dbReference type="CDD" id="cd02440">
    <property type="entry name" value="AdoMet_MTases"/>
    <property type="match status" value="1"/>
</dbReference>
<dbReference type="NCBIfam" id="TIGR00095">
    <property type="entry name" value="16S rRNA (guanine(966)-N(2))-methyltransferase RsmD"/>
    <property type="match status" value="1"/>
</dbReference>
<gene>
    <name evidence="3" type="primary">MCYN0472</name>
    <name evidence="3" type="ORF">NCTC10179_00445</name>
</gene>
<evidence type="ECO:0000313" key="4">
    <source>
        <dbReference type="Proteomes" id="UP000289497"/>
    </source>
</evidence>
<dbReference type="Gene3D" id="3.40.50.150">
    <property type="entry name" value="Vaccinia Virus protein VP39"/>
    <property type="match status" value="1"/>
</dbReference>
<dbReference type="SUPFAM" id="SSF53335">
    <property type="entry name" value="S-adenosyl-L-methionine-dependent methyltransferases"/>
    <property type="match status" value="1"/>
</dbReference>
<dbReference type="OrthoDB" id="9803017at2"/>
<dbReference type="PANTHER" id="PTHR43542">
    <property type="entry name" value="METHYLTRANSFERASE"/>
    <property type="match status" value="1"/>
</dbReference>
<protein>
    <submittedName>
        <fullName evidence="3">Methyltransferase</fullName>
        <ecNumber evidence="3">2.1.1.-</ecNumber>
        <ecNumber evidence="3">2.1.1.171</ecNumber>
    </submittedName>
</protein>
<dbReference type="Proteomes" id="UP000289497">
    <property type="component" value="Chromosome"/>
</dbReference>
<dbReference type="PANTHER" id="PTHR43542:SF1">
    <property type="entry name" value="METHYLTRANSFERASE"/>
    <property type="match status" value="1"/>
</dbReference>
<dbReference type="AlphaFoldDB" id="A0A449B6N4"/>
<name>A0A449B6N4_9BACT</name>
<dbReference type="InterPro" id="IPR004398">
    <property type="entry name" value="RNA_MeTrfase_RsmD"/>
</dbReference>
<dbReference type="GO" id="GO:0052913">
    <property type="term" value="F:16S rRNA (guanine(966)-N(2))-methyltransferase activity"/>
    <property type="evidence" value="ECO:0007669"/>
    <property type="project" value="UniProtKB-EC"/>
</dbReference>
<dbReference type="InterPro" id="IPR029063">
    <property type="entry name" value="SAM-dependent_MTases_sf"/>
</dbReference>
<sequence>MLRIVAGKYKNKKILEPDKNTTRPTTEKVREAVFSSLHFKMENSECLDLFSGSGAWTIEAESRGASKVVAIEKNPSVVKILKQNINALNCQNINVYNIDAIAFLNKTSEFFDFIFIDAPFKEFNLVNESLNLISDSKLLKEDGEIIIETDMAKEIKIPEQLKIYKQKKHGRIELLYVCWK</sequence>
<organism evidence="3 4">
    <name type="scientific">Mycoplasmopsis columboralis</name>
    <dbReference type="NCBI Taxonomy" id="171282"/>
    <lineage>
        <taxon>Bacteria</taxon>
        <taxon>Bacillati</taxon>
        <taxon>Mycoplasmatota</taxon>
        <taxon>Mycoplasmoidales</taxon>
        <taxon>Metamycoplasmataceae</taxon>
        <taxon>Mycoplasmopsis</taxon>
    </lineage>
</organism>
<dbReference type="RefSeq" id="WP_036434830.1">
    <property type="nucleotide sequence ID" value="NZ_LR215039.1"/>
</dbReference>
<dbReference type="EMBL" id="LR215039">
    <property type="protein sequence ID" value="VEU76271.1"/>
    <property type="molecule type" value="Genomic_DNA"/>
</dbReference>
<evidence type="ECO:0000313" key="3">
    <source>
        <dbReference type="EMBL" id="VEU76271.1"/>
    </source>
</evidence>